<dbReference type="Gene3D" id="6.10.340.10">
    <property type="match status" value="1"/>
</dbReference>
<feature type="transmembrane region" description="Helical" evidence="10">
    <location>
        <begin position="12"/>
        <end position="37"/>
    </location>
</feature>
<dbReference type="InterPro" id="IPR003594">
    <property type="entry name" value="HATPase_dom"/>
</dbReference>
<dbReference type="GO" id="GO:0005886">
    <property type="term" value="C:plasma membrane"/>
    <property type="evidence" value="ECO:0007669"/>
    <property type="project" value="UniProtKB-SubCell"/>
</dbReference>
<dbReference type="PROSITE" id="PS50885">
    <property type="entry name" value="HAMP"/>
    <property type="match status" value="1"/>
</dbReference>
<dbReference type="Pfam" id="PF02518">
    <property type="entry name" value="HATPase_c"/>
    <property type="match status" value="1"/>
</dbReference>
<dbReference type="CDD" id="cd00075">
    <property type="entry name" value="HATPase"/>
    <property type="match status" value="1"/>
</dbReference>
<accession>A0A0B7NUK8</accession>
<evidence type="ECO:0000256" key="4">
    <source>
        <dbReference type="ARBA" id="ARBA00022553"/>
    </source>
</evidence>
<dbReference type="SMART" id="SM00387">
    <property type="entry name" value="HATPase_c"/>
    <property type="match status" value="1"/>
</dbReference>
<dbReference type="SUPFAM" id="SSF158472">
    <property type="entry name" value="HAMP domain-like"/>
    <property type="match status" value="1"/>
</dbReference>
<evidence type="ECO:0000256" key="3">
    <source>
        <dbReference type="ARBA" id="ARBA00012438"/>
    </source>
</evidence>
<dbReference type="Pfam" id="PF00512">
    <property type="entry name" value="HisKA"/>
    <property type="match status" value="1"/>
</dbReference>
<comment type="catalytic activity">
    <reaction evidence="1">
        <text>ATP + protein L-histidine = ADP + protein N-phospho-L-histidine.</text>
        <dbReference type="EC" id="2.7.13.3"/>
    </reaction>
</comment>
<feature type="transmembrane region" description="Helical" evidence="10">
    <location>
        <begin position="57"/>
        <end position="85"/>
    </location>
</feature>
<dbReference type="Pfam" id="PF00672">
    <property type="entry name" value="HAMP"/>
    <property type="match status" value="1"/>
</dbReference>
<evidence type="ECO:0000256" key="8">
    <source>
        <dbReference type="ARBA" id="ARBA00022989"/>
    </source>
</evidence>
<evidence type="ECO:0000256" key="10">
    <source>
        <dbReference type="SAM" id="Phobius"/>
    </source>
</evidence>
<dbReference type="SUPFAM" id="SSF47384">
    <property type="entry name" value="Homodimeric domain of signal transducing histidine kinase"/>
    <property type="match status" value="1"/>
</dbReference>
<evidence type="ECO:0000256" key="2">
    <source>
        <dbReference type="ARBA" id="ARBA00004236"/>
    </source>
</evidence>
<keyword evidence="9" id="KW-0902">Two-component regulatory system</keyword>
<sequence length="366" mass="38698">MRRGSWSRRLVLTQFAVLVTMAFMVAGTALVVGPVLFDRHMVESRHDEPVVVAHAEQAFRAAGLVSLAVGLAGALVVAAFTAWVLNRSLARGLDALVEGAARVAGGDYDHPVQMPPATAELERVAAEFNNMADQVAHTEVTRRRLLTDLGHELRTPLAATRVTLEGLEDGVVDFTPETLGVLQRQNQRLEAVAADISEVSRAEEGRIPLDLRRVAVDDVARAATTAFLLPCQSAGVSLQVDLGAGDAARADIDPARIGQVLDNLLRNALQHTSAGDTIRVSSRVDDGHVDVTVADTGVGISAEALPHLFERFYRAADSRTRDQDGGTGVGLAIARAIARAHGGTLDAASDGPGAGATFRLRLPLVS</sequence>
<dbReference type="PANTHER" id="PTHR43547">
    <property type="entry name" value="TWO-COMPONENT HISTIDINE KINASE"/>
    <property type="match status" value="1"/>
</dbReference>
<dbReference type="SMART" id="SM00388">
    <property type="entry name" value="HisKA"/>
    <property type="match status" value="1"/>
</dbReference>
<dbReference type="InterPro" id="IPR036097">
    <property type="entry name" value="HisK_dim/P_sf"/>
</dbReference>
<evidence type="ECO:0000256" key="9">
    <source>
        <dbReference type="ARBA" id="ARBA00023012"/>
    </source>
</evidence>
<evidence type="ECO:0000256" key="1">
    <source>
        <dbReference type="ARBA" id="ARBA00000085"/>
    </source>
</evidence>
<dbReference type="Gene3D" id="1.10.287.130">
    <property type="match status" value="1"/>
</dbReference>
<dbReference type="Gene3D" id="3.30.565.10">
    <property type="entry name" value="Histidine kinase-like ATPase, C-terminal domain"/>
    <property type="match status" value="1"/>
</dbReference>
<dbReference type="SUPFAM" id="SSF55874">
    <property type="entry name" value="ATPase domain of HSP90 chaperone/DNA topoisomerase II/histidine kinase"/>
    <property type="match status" value="1"/>
</dbReference>
<proteinExistence type="predicted"/>
<dbReference type="InterPro" id="IPR003661">
    <property type="entry name" value="HisK_dim/P_dom"/>
</dbReference>
<reference evidence="13" key="1">
    <citation type="submission" date="2014-08" db="EMBL/GenBank/DDBJ databases">
        <authorList>
            <person name="Falentin Helene"/>
        </authorList>
    </citation>
    <scope>NUCLEOTIDE SEQUENCE</scope>
</reference>
<dbReference type="FunFam" id="3.30.565.10:FF:000006">
    <property type="entry name" value="Sensor histidine kinase WalK"/>
    <property type="match status" value="1"/>
</dbReference>
<dbReference type="CDD" id="cd06225">
    <property type="entry name" value="HAMP"/>
    <property type="match status" value="1"/>
</dbReference>
<dbReference type="PANTHER" id="PTHR43547:SF2">
    <property type="entry name" value="HYBRID SIGNAL TRANSDUCTION HISTIDINE KINASE C"/>
    <property type="match status" value="1"/>
</dbReference>
<dbReference type="GO" id="GO:0000155">
    <property type="term" value="F:phosphorelay sensor kinase activity"/>
    <property type="evidence" value="ECO:0007669"/>
    <property type="project" value="InterPro"/>
</dbReference>
<dbReference type="EMBL" id="LM676407">
    <property type="protein sequence ID" value="CEP26371.1"/>
    <property type="molecule type" value="Genomic_DNA"/>
</dbReference>
<dbReference type="CDD" id="cd00082">
    <property type="entry name" value="HisKA"/>
    <property type="match status" value="1"/>
</dbReference>
<dbReference type="InterPro" id="IPR003660">
    <property type="entry name" value="HAMP_dom"/>
</dbReference>
<name>A0A0B7NUK8_PROFF</name>
<evidence type="ECO:0000256" key="6">
    <source>
        <dbReference type="ARBA" id="ARBA00022692"/>
    </source>
</evidence>
<feature type="domain" description="HAMP" evidence="12">
    <location>
        <begin position="87"/>
        <end position="140"/>
    </location>
</feature>
<dbReference type="InterPro" id="IPR005467">
    <property type="entry name" value="His_kinase_dom"/>
</dbReference>
<feature type="domain" description="Histidine kinase" evidence="11">
    <location>
        <begin position="148"/>
        <end position="366"/>
    </location>
</feature>
<dbReference type="SMART" id="SM00304">
    <property type="entry name" value="HAMP"/>
    <property type="match status" value="1"/>
</dbReference>
<gene>
    <name evidence="13" type="primary">tcsS</name>
    <name evidence="13" type="ORF">PFCIRM138_07175</name>
</gene>
<protein>
    <recommendedName>
        <fullName evidence="3">histidine kinase</fullName>
        <ecNumber evidence="3">2.7.13.3</ecNumber>
    </recommendedName>
</protein>
<dbReference type="InterPro" id="IPR004358">
    <property type="entry name" value="Sig_transdc_His_kin-like_C"/>
</dbReference>
<organism evidence="13">
    <name type="scientific">Propionibacterium freudenreichii subsp. freudenreichii</name>
    <dbReference type="NCBI Taxonomy" id="66712"/>
    <lineage>
        <taxon>Bacteria</taxon>
        <taxon>Bacillati</taxon>
        <taxon>Actinomycetota</taxon>
        <taxon>Actinomycetes</taxon>
        <taxon>Propionibacteriales</taxon>
        <taxon>Propionibacteriaceae</taxon>
        <taxon>Propionibacterium</taxon>
    </lineage>
</organism>
<keyword evidence="7 13" id="KW-0418">Kinase</keyword>
<keyword evidence="6 10" id="KW-0812">Transmembrane</keyword>
<keyword evidence="10" id="KW-0472">Membrane</keyword>
<evidence type="ECO:0000259" key="12">
    <source>
        <dbReference type="PROSITE" id="PS50885"/>
    </source>
</evidence>
<dbReference type="EC" id="2.7.13.3" evidence="3"/>
<dbReference type="InterPro" id="IPR036890">
    <property type="entry name" value="HATPase_C_sf"/>
</dbReference>
<dbReference type="AlphaFoldDB" id="A0A0B7NUK8"/>
<keyword evidence="5 13" id="KW-0808">Transferase</keyword>
<keyword evidence="4" id="KW-0597">Phosphoprotein</keyword>
<keyword evidence="8 10" id="KW-1133">Transmembrane helix</keyword>
<dbReference type="PRINTS" id="PR00344">
    <property type="entry name" value="BCTRLSENSOR"/>
</dbReference>
<dbReference type="PROSITE" id="PS50109">
    <property type="entry name" value="HIS_KIN"/>
    <property type="match status" value="1"/>
</dbReference>
<evidence type="ECO:0000256" key="7">
    <source>
        <dbReference type="ARBA" id="ARBA00022777"/>
    </source>
</evidence>
<evidence type="ECO:0000313" key="13">
    <source>
        <dbReference type="EMBL" id="CEP26371.1"/>
    </source>
</evidence>
<evidence type="ECO:0000256" key="5">
    <source>
        <dbReference type="ARBA" id="ARBA00022679"/>
    </source>
</evidence>
<evidence type="ECO:0000259" key="11">
    <source>
        <dbReference type="PROSITE" id="PS50109"/>
    </source>
</evidence>
<comment type="subcellular location">
    <subcellularLocation>
        <location evidence="2">Cell membrane</location>
    </subcellularLocation>
</comment>